<name>A0A225AIT3_TALAT</name>
<dbReference type="Proteomes" id="UP000214365">
    <property type="component" value="Unassembled WGS sequence"/>
</dbReference>
<dbReference type="InterPro" id="IPR051035">
    <property type="entry name" value="Mito_inheritance_9"/>
</dbReference>
<accession>A0A225AIT3</accession>
<dbReference type="RefSeq" id="XP_020119374.1">
    <property type="nucleotide sequence ID" value="XM_020268309.1"/>
</dbReference>
<proteinExistence type="predicted"/>
<evidence type="ECO:0000313" key="2">
    <source>
        <dbReference type="Proteomes" id="UP000214365"/>
    </source>
</evidence>
<reference evidence="1 2" key="1">
    <citation type="submission" date="2015-06" db="EMBL/GenBank/DDBJ databases">
        <title>Talaromyces atroroseus IBT 11181 draft genome.</title>
        <authorList>
            <person name="Rasmussen K.B."/>
            <person name="Rasmussen S."/>
            <person name="Petersen B."/>
            <person name="Sicheritz-Ponten T."/>
            <person name="Mortensen U.H."/>
            <person name="Thrane U."/>
        </authorList>
    </citation>
    <scope>NUCLEOTIDE SEQUENCE [LARGE SCALE GENOMIC DNA]</scope>
    <source>
        <strain evidence="1 2">IBT 11181</strain>
    </source>
</reference>
<organism evidence="1 2">
    <name type="scientific">Talaromyces atroroseus</name>
    <dbReference type="NCBI Taxonomy" id="1441469"/>
    <lineage>
        <taxon>Eukaryota</taxon>
        <taxon>Fungi</taxon>
        <taxon>Dikarya</taxon>
        <taxon>Ascomycota</taxon>
        <taxon>Pezizomycotina</taxon>
        <taxon>Eurotiomycetes</taxon>
        <taxon>Eurotiomycetidae</taxon>
        <taxon>Eurotiales</taxon>
        <taxon>Trichocomaceae</taxon>
        <taxon>Talaromyces</taxon>
        <taxon>Talaromyces sect. Trachyspermi</taxon>
    </lineage>
</organism>
<protein>
    <recommendedName>
        <fullName evidence="3">Aminoglycoside phosphotransferase domain-containing protein</fullName>
    </recommendedName>
</protein>
<dbReference type="PANTHER" id="PTHR36091">
    <property type="entry name" value="ALTERED INHERITANCE OF MITOCHONDRIA PROTEIN 9, MITOCHONDRIAL"/>
    <property type="match status" value="1"/>
</dbReference>
<dbReference type="GeneID" id="31005270"/>
<dbReference type="AlphaFoldDB" id="A0A225AIT3"/>
<dbReference type="EMBL" id="LFMY01000008">
    <property type="protein sequence ID" value="OKL59253.1"/>
    <property type="molecule type" value="Genomic_DNA"/>
</dbReference>
<evidence type="ECO:0000313" key="1">
    <source>
        <dbReference type="EMBL" id="OKL59253.1"/>
    </source>
</evidence>
<dbReference type="GO" id="GO:0005739">
    <property type="term" value="C:mitochondrion"/>
    <property type="evidence" value="ECO:0007669"/>
    <property type="project" value="TreeGrafter"/>
</dbReference>
<sequence>MGNIFISEHDPEVVTGIIDWQNTSINPLFLQARWPVFLTPPEGYQLGQVMPQLPADYDSRDEDDKEIALYSKAKATWKKAYEVASFLNNRETWRAMQVVPELKEDFTLYEEWHQMRKFTKEMLDTDDEGWIAPERDLEETKSRNKMLLEHYVTQARRLPEEVENMWPFPLDT</sequence>
<gene>
    <name evidence="1" type="ORF">UA08_05514</name>
</gene>
<dbReference type="OrthoDB" id="2831558at2759"/>
<dbReference type="PANTHER" id="PTHR36091:SF1">
    <property type="entry name" value="ALTERED INHERITANCE OF MITOCHONDRIA PROTEIN 9, MITOCHONDRIAL"/>
    <property type="match status" value="1"/>
</dbReference>
<keyword evidence="2" id="KW-1185">Reference proteome</keyword>
<comment type="caution">
    <text evidence="1">The sequence shown here is derived from an EMBL/GenBank/DDBJ whole genome shotgun (WGS) entry which is preliminary data.</text>
</comment>
<evidence type="ECO:0008006" key="3">
    <source>
        <dbReference type="Google" id="ProtNLM"/>
    </source>
</evidence>